<accession>U4L7R2</accession>
<dbReference type="AlphaFoldDB" id="U4L7R2"/>
<reference evidence="1 2" key="1">
    <citation type="journal article" date="2013" name="PLoS Genet.">
        <title>The genome and development-dependent transcriptomes of Pyronema confluens: a window into fungal evolution.</title>
        <authorList>
            <person name="Traeger S."/>
            <person name="Altegoer F."/>
            <person name="Freitag M."/>
            <person name="Gabaldon T."/>
            <person name="Kempken F."/>
            <person name="Kumar A."/>
            <person name="Marcet-Houben M."/>
            <person name="Poggeler S."/>
            <person name="Stajich J.E."/>
            <person name="Nowrousian M."/>
        </authorList>
    </citation>
    <scope>NUCLEOTIDE SEQUENCE [LARGE SCALE GENOMIC DNA]</scope>
    <source>
        <strain evidence="2">CBS 100304</strain>
        <tissue evidence="1">Vegetative mycelium</tissue>
    </source>
</reference>
<evidence type="ECO:0000313" key="1">
    <source>
        <dbReference type="EMBL" id="CCX06174.1"/>
    </source>
</evidence>
<dbReference type="EMBL" id="HF935281">
    <property type="protein sequence ID" value="CCX06174.1"/>
    <property type="molecule type" value="Genomic_DNA"/>
</dbReference>
<organism evidence="1 2">
    <name type="scientific">Pyronema omphalodes (strain CBS 100304)</name>
    <name type="common">Pyronema confluens</name>
    <dbReference type="NCBI Taxonomy" id="1076935"/>
    <lineage>
        <taxon>Eukaryota</taxon>
        <taxon>Fungi</taxon>
        <taxon>Dikarya</taxon>
        <taxon>Ascomycota</taxon>
        <taxon>Pezizomycotina</taxon>
        <taxon>Pezizomycetes</taxon>
        <taxon>Pezizales</taxon>
        <taxon>Pyronemataceae</taxon>
        <taxon>Pyronema</taxon>
    </lineage>
</organism>
<keyword evidence="2" id="KW-1185">Reference proteome</keyword>
<protein>
    <submittedName>
        <fullName evidence="1">Uncharacterized protein</fullName>
    </submittedName>
</protein>
<proteinExistence type="predicted"/>
<evidence type="ECO:0000313" key="2">
    <source>
        <dbReference type="Proteomes" id="UP000018144"/>
    </source>
</evidence>
<gene>
    <name evidence="1" type="ORF">PCON_05761</name>
</gene>
<sequence>MTFINLICTICERQYPKAQLVLYGGKERPEGEINLEDRDKDDREFEKLISGYVGIVYGDFSEQPHKCMS</sequence>
<name>U4L7R2_PYROM</name>
<dbReference type="Proteomes" id="UP000018144">
    <property type="component" value="Unassembled WGS sequence"/>
</dbReference>